<sequence>MTTLAPAPRRSGRDLVDDALFARLTTRIVADHPEYADLAERIVDQTLAFLATSAGSATPMSPSHLVDIGWHTFVLHTREYAQFCARVAGRLIHHVPEHPSEWGITVLTVSRMLPAIERAGFYVDRALWIGEHGDCEIKNCHQCHATCHDSP</sequence>
<dbReference type="STRING" id="1834516.BL253_11945"/>
<dbReference type="AlphaFoldDB" id="A0A1V2ID64"/>
<keyword evidence="2" id="KW-1185">Reference proteome</keyword>
<comment type="caution">
    <text evidence="1">The sequence shown here is derived from an EMBL/GenBank/DDBJ whole genome shotgun (WGS) entry which is preliminary data.</text>
</comment>
<evidence type="ECO:0000313" key="1">
    <source>
        <dbReference type="EMBL" id="ONH30819.1"/>
    </source>
</evidence>
<reference evidence="2" key="1">
    <citation type="submission" date="2016-10" db="EMBL/GenBank/DDBJ databases">
        <title>Frankia sp. NRRL B-16386 Genome sequencing.</title>
        <authorList>
            <person name="Ghodhbane-Gtari F."/>
            <person name="Swanson E."/>
            <person name="Gueddou A."/>
            <person name="Hezbri K."/>
            <person name="Ktari K."/>
            <person name="Nouioui I."/>
            <person name="Morris K."/>
            <person name="Simpson S."/>
            <person name="Abebe-Akele F."/>
            <person name="Thomas K."/>
            <person name="Gtari M."/>
            <person name="Tisa L.S."/>
        </authorList>
    </citation>
    <scope>NUCLEOTIDE SEQUENCE [LARGE SCALE GENOMIC DNA]</scope>
    <source>
        <strain evidence="2">NRRL B-16386</strain>
    </source>
</reference>
<dbReference type="Proteomes" id="UP000188929">
    <property type="component" value="Unassembled WGS sequence"/>
</dbReference>
<accession>A0A1V2ID64</accession>
<proteinExistence type="predicted"/>
<evidence type="ECO:0000313" key="2">
    <source>
        <dbReference type="Proteomes" id="UP000188929"/>
    </source>
</evidence>
<dbReference type="EMBL" id="MOMC01000022">
    <property type="protein sequence ID" value="ONH30819.1"/>
    <property type="molecule type" value="Genomic_DNA"/>
</dbReference>
<protein>
    <submittedName>
        <fullName evidence="1">Uncharacterized protein</fullName>
    </submittedName>
</protein>
<gene>
    <name evidence="1" type="ORF">BL253_11945</name>
</gene>
<dbReference type="RefSeq" id="WP_076816433.1">
    <property type="nucleotide sequence ID" value="NZ_MOMC01000022.1"/>
</dbReference>
<name>A0A1V2ID64_9ACTN</name>
<organism evidence="1 2">
    <name type="scientific">Pseudofrankia asymbiotica</name>
    <dbReference type="NCBI Taxonomy" id="1834516"/>
    <lineage>
        <taxon>Bacteria</taxon>
        <taxon>Bacillati</taxon>
        <taxon>Actinomycetota</taxon>
        <taxon>Actinomycetes</taxon>
        <taxon>Frankiales</taxon>
        <taxon>Frankiaceae</taxon>
        <taxon>Pseudofrankia</taxon>
    </lineage>
</organism>
<dbReference type="OrthoDB" id="5328543at2"/>